<dbReference type="RefSeq" id="XP_004360405.1">
    <property type="nucleotide sequence ID" value="XM_004360348.1"/>
</dbReference>
<dbReference type="EMBL" id="GL883009">
    <property type="protein sequence ID" value="EGG22554.1"/>
    <property type="molecule type" value="Genomic_DNA"/>
</dbReference>
<feature type="transmembrane region" description="Helical" evidence="1">
    <location>
        <begin position="109"/>
        <end position="129"/>
    </location>
</feature>
<proteinExistence type="predicted"/>
<reference evidence="3" key="1">
    <citation type="journal article" date="2011" name="Genome Res.">
        <title>Phylogeny-wide analysis of social amoeba genomes highlights ancient origins for complex intercellular communication.</title>
        <authorList>
            <person name="Heidel A.J."/>
            <person name="Lawal H.M."/>
            <person name="Felder M."/>
            <person name="Schilde C."/>
            <person name="Helps N.R."/>
            <person name="Tunggal B."/>
            <person name="Rivero F."/>
            <person name="John U."/>
            <person name="Schleicher M."/>
            <person name="Eichinger L."/>
            <person name="Platzer M."/>
            <person name="Noegel A.A."/>
            <person name="Schaap P."/>
            <person name="Gloeckner G."/>
        </authorList>
    </citation>
    <scope>NUCLEOTIDE SEQUENCE [LARGE SCALE GENOMIC DNA]</scope>
    <source>
        <strain evidence="3">SH3</strain>
    </source>
</reference>
<sequence length="205" mass="22672">MGHVHLLGGFLTLLFSAAVIGMNVYAFLQSTPWYEIGTNSQLVDLHFDFSRDGVISGDTLTEWDGDSKTRTVIYTSFAFVIISFIFAVLGLLVTGVGMLKHLHKHSRKFILVSAIITLISNVLATALFVRINNAFCDDIEDGLAVNINLKGTDFCSEFKGEDSVLYWKPVIGWIITLVAAIVSLFFTIAAASIVRHKKFGYHVIH</sequence>
<dbReference type="OrthoDB" id="18963at2759"/>
<dbReference type="Proteomes" id="UP000007797">
    <property type="component" value="Unassembled WGS sequence"/>
</dbReference>
<dbReference type="OMA" id="MSKHNII"/>
<evidence type="ECO:0000313" key="2">
    <source>
        <dbReference type="EMBL" id="EGG22554.1"/>
    </source>
</evidence>
<evidence type="ECO:0000313" key="3">
    <source>
        <dbReference type="Proteomes" id="UP000007797"/>
    </source>
</evidence>
<evidence type="ECO:0008006" key="4">
    <source>
        <dbReference type="Google" id="ProtNLM"/>
    </source>
</evidence>
<name>F4PQ91_CACFS</name>
<feature type="transmembrane region" description="Helical" evidence="1">
    <location>
        <begin position="7"/>
        <end position="28"/>
    </location>
</feature>
<evidence type="ECO:0000256" key="1">
    <source>
        <dbReference type="SAM" id="Phobius"/>
    </source>
</evidence>
<keyword evidence="3" id="KW-1185">Reference proteome</keyword>
<dbReference type="KEGG" id="dfa:DFA_04684"/>
<keyword evidence="1" id="KW-0812">Transmembrane</keyword>
<feature type="transmembrane region" description="Helical" evidence="1">
    <location>
        <begin position="170"/>
        <end position="194"/>
    </location>
</feature>
<organism evidence="2 3">
    <name type="scientific">Cavenderia fasciculata</name>
    <name type="common">Slime mold</name>
    <name type="synonym">Dictyostelium fasciculatum</name>
    <dbReference type="NCBI Taxonomy" id="261658"/>
    <lineage>
        <taxon>Eukaryota</taxon>
        <taxon>Amoebozoa</taxon>
        <taxon>Evosea</taxon>
        <taxon>Eumycetozoa</taxon>
        <taxon>Dictyostelia</taxon>
        <taxon>Acytosteliales</taxon>
        <taxon>Cavenderiaceae</taxon>
        <taxon>Cavenderia</taxon>
    </lineage>
</organism>
<keyword evidence="1" id="KW-0472">Membrane</keyword>
<gene>
    <name evidence="2" type="ORF">DFA_04684</name>
</gene>
<keyword evidence="1" id="KW-1133">Transmembrane helix</keyword>
<accession>F4PQ91</accession>
<feature type="transmembrane region" description="Helical" evidence="1">
    <location>
        <begin position="72"/>
        <end position="97"/>
    </location>
</feature>
<dbReference type="GeneID" id="14874694"/>
<dbReference type="PANTHER" id="PTHR38736:SF3">
    <property type="entry name" value="TRANSMEMBRANE PROTEIN"/>
    <property type="match status" value="1"/>
</dbReference>
<dbReference type="AlphaFoldDB" id="F4PQ91"/>
<dbReference type="PANTHER" id="PTHR38736">
    <property type="entry name" value="TRANSMEMBRANE PROTEIN-RELATED"/>
    <property type="match status" value="1"/>
</dbReference>
<protein>
    <recommendedName>
        <fullName evidence="4">Transmembrane protein</fullName>
    </recommendedName>
</protein>